<feature type="transmembrane region" description="Helical" evidence="1">
    <location>
        <begin position="491"/>
        <end position="516"/>
    </location>
</feature>
<evidence type="ECO:0000313" key="3">
    <source>
        <dbReference type="Proteomes" id="UP000694924"/>
    </source>
</evidence>
<protein>
    <submittedName>
        <fullName evidence="4">Nose resistant to fluoxetine protein 6 isoform X3</fullName>
    </submittedName>
</protein>
<dbReference type="Pfam" id="PF01757">
    <property type="entry name" value="Acyl_transf_3"/>
    <property type="match status" value="1"/>
</dbReference>
<accession>A0ABM1J2N3</accession>
<proteinExistence type="predicted"/>
<feature type="transmembrane region" description="Helical" evidence="1">
    <location>
        <begin position="271"/>
        <end position="291"/>
    </location>
</feature>
<dbReference type="Pfam" id="PF20146">
    <property type="entry name" value="NRF"/>
    <property type="match status" value="1"/>
</dbReference>
<feature type="transmembrane region" description="Helical" evidence="1">
    <location>
        <begin position="168"/>
        <end position="186"/>
    </location>
</feature>
<evidence type="ECO:0000256" key="1">
    <source>
        <dbReference type="SAM" id="Phobius"/>
    </source>
</evidence>
<feature type="transmembrane region" description="Helical" evidence="1">
    <location>
        <begin position="207"/>
        <end position="226"/>
    </location>
</feature>
<feature type="transmembrane region" description="Helical" evidence="1">
    <location>
        <begin position="377"/>
        <end position="398"/>
    </location>
</feature>
<gene>
    <name evidence="4" type="primary">LOC107071855</name>
</gene>
<feature type="domain" description="Nose resistant-to-fluoxetine protein N-terminal" evidence="2">
    <location>
        <begin position="59"/>
        <end position="176"/>
    </location>
</feature>
<keyword evidence="1" id="KW-1133">Transmembrane helix</keyword>
<dbReference type="Proteomes" id="UP000694924">
    <property type="component" value="Unplaced"/>
</dbReference>
<dbReference type="RefSeq" id="XP_015186720.1">
    <property type="nucleotide sequence ID" value="XM_015331234.1"/>
</dbReference>
<keyword evidence="1" id="KW-0812">Transmembrane</keyword>
<dbReference type="GeneID" id="107071855"/>
<dbReference type="PANTHER" id="PTHR11161:SF0">
    <property type="entry name" value="O-ACYLTRANSFERASE LIKE PROTEIN"/>
    <property type="match status" value="1"/>
</dbReference>
<feature type="transmembrane region" description="Helical" evidence="1">
    <location>
        <begin position="418"/>
        <end position="439"/>
    </location>
</feature>
<evidence type="ECO:0000259" key="2">
    <source>
        <dbReference type="SMART" id="SM00703"/>
    </source>
</evidence>
<dbReference type="InterPro" id="IPR002656">
    <property type="entry name" value="Acyl_transf_3_dom"/>
</dbReference>
<evidence type="ECO:0000313" key="4">
    <source>
        <dbReference type="RefSeq" id="XP_015186720.1"/>
    </source>
</evidence>
<organism evidence="3 4">
    <name type="scientific">Polistes dominula</name>
    <name type="common">European paper wasp</name>
    <name type="synonym">Vespa dominula</name>
    <dbReference type="NCBI Taxonomy" id="743375"/>
    <lineage>
        <taxon>Eukaryota</taxon>
        <taxon>Metazoa</taxon>
        <taxon>Ecdysozoa</taxon>
        <taxon>Arthropoda</taxon>
        <taxon>Hexapoda</taxon>
        <taxon>Insecta</taxon>
        <taxon>Pterygota</taxon>
        <taxon>Neoptera</taxon>
        <taxon>Endopterygota</taxon>
        <taxon>Hymenoptera</taxon>
        <taxon>Apocrita</taxon>
        <taxon>Aculeata</taxon>
        <taxon>Vespoidea</taxon>
        <taxon>Vespidae</taxon>
        <taxon>Polistinae</taxon>
        <taxon>Polistini</taxon>
        <taxon>Polistes</taxon>
    </lineage>
</organism>
<dbReference type="InterPro" id="IPR006621">
    <property type="entry name" value="Nose-resist-to-fluoxetine_N"/>
</dbReference>
<feature type="transmembrane region" description="Helical" evidence="1">
    <location>
        <begin position="298"/>
        <end position="320"/>
    </location>
</feature>
<dbReference type="InterPro" id="IPR052728">
    <property type="entry name" value="O2_lipid_transport_reg"/>
</dbReference>
<reference evidence="4" key="1">
    <citation type="submission" date="2025-08" db="UniProtKB">
        <authorList>
            <consortium name="RefSeq"/>
        </authorList>
    </citation>
    <scope>IDENTIFICATION</scope>
    <source>
        <tissue evidence="4">Whole body</tissue>
    </source>
</reference>
<feature type="transmembrane region" description="Helical" evidence="1">
    <location>
        <begin position="12"/>
        <end position="32"/>
    </location>
</feature>
<name>A0ABM1J2N3_POLDO</name>
<sequence>MSVLRPILNNPYHFSIYFHMFIIIFSTIIFNVQPGLSIKPETVLSNILLRPFEPTKWSTKECQRDSAIYLEELSRYTPWALKMYDASVKIPTGIITGNYKQLGNYNECLQVKSDQGISGQSCSATIQFEVAEDNSTSKELDFADLLVNVATASMHENWSKMLVLNGNMVTDTFFLLSGVLLAYTEVIKKEKSTEWKFDVVGLYLHRYARLTPAYAMMIGFYATIYYKFGSGPHWDTWVGSNQNYCRDNWWTNLLYVNNYVNVADMCMSQSWYLAVDMQLIWLSPIFLYPMLKPMRRIFFWIIIGAAFVLSILLPFAMTFFNRFTATMLYYKEQSDVANVFLYIYTRVYTRAGPYIVGLALGYLLAKRKFDGIKLRKLYVVIGWLVAIVVAISAVFGAREMYFDDHPYNRLEASFYAGMHRHAFALVVSWIIFCCVYGYAGLVGELLSWRGWAPLSRLTYSAYLCHYVFILSRAGSVRTTGNLTSMSVMYTFFGNLSFTMALSLLWSLSFEIPFIILDRTFLSRKKKKTCTSKHDQVNKERYHSSMDFREEVYKTSKHDQVNKEGYYSSMDSREEAYKTSKHDQVNKEEYYSSMDSREEVYKTAKHDQVNKEGYYSSMDSREEVYRTIDDPSWSRAQITSTENAIEIAATSANDYINNKKQKNKSLTLPEGKTENDNCTNDNCVYIINAFEVDKNRNSYVKSDLEEIRTLTERK</sequence>
<keyword evidence="1" id="KW-0472">Membrane</keyword>
<keyword evidence="3" id="KW-1185">Reference proteome</keyword>
<dbReference type="PANTHER" id="PTHR11161">
    <property type="entry name" value="O-ACYLTRANSFERASE"/>
    <property type="match status" value="1"/>
</dbReference>
<dbReference type="SMART" id="SM00703">
    <property type="entry name" value="NRF"/>
    <property type="match status" value="1"/>
</dbReference>
<feature type="transmembrane region" description="Helical" evidence="1">
    <location>
        <begin position="340"/>
        <end position="365"/>
    </location>
</feature>